<dbReference type="PANTHER" id="PTHR44757">
    <property type="entry name" value="DIGUANYLATE CYCLASE DGCP"/>
    <property type="match status" value="1"/>
</dbReference>
<dbReference type="CDD" id="cd01949">
    <property type="entry name" value="GGDEF"/>
    <property type="match status" value="1"/>
</dbReference>
<evidence type="ECO:0000313" key="3">
    <source>
        <dbReference type="EMBL" id="MCI0754105.1"/>
    </source>
</evidence>
<name>A0ABS9W5C3_9PROT</name>
<dbReference type="SMART" id="SM00267">
    <property type="entry name" value="GGDEF"/>
    <property type="match status" value="1"/>
</dbReference>
<dbReference type="CDD" id="cd01948">
    <property type="entry name" value="EAL"/>
    <property type="match status" value="1"/>
</dbReference>
<sequence>MSQRMADALLSFILSLITYAAAVWYDGFEALTELIAAHEEWQIDEILPALLISPLGLLFFAWRRAREVRREVALRTGAEEEARRLAAHDALTGLPNRRRLRQALEQALAGDAPALGQRVALFVIDLDRFKPVNDLHGHPAGDRLLQLVAERLLGLAREQDTVARLGGDEFAMVVWLPIDGAGPVSLAARIVTALQTEFDLGGGTTVVVGASVGAVLAPEDGQDAAQLLRQADIALFRAKQEGRGCFRFFESGMDAQSRERHALQHDLRQAIRSGVIRPYFQPLFELATGRLSGFEVLARWTHPDRGEVPPSTFIAIAEDVGLIVPLTEDILRQACRESLNWAAGPTIAVNLSPIHLSDRALPAMVQGVLDDTGFPAGRLELELTENALIANATQALINIRALKQMGVQLALDDFGTGYSSLSHLRTLPFDKIKIDASFIRSMACHPESRKIVAAVVGLGQSLGLPTVAEGIEDAPQAEALQAMGCNVGQGWLFGRAMPAAEAATIAAQGCPGVQGAAPALAAPA</sequence>
<evidence type="ECO:0000259" key="1">
    <source>
        <dbReference type="PROSITE" id="PS50883"/>
    </source>
</evidence>
<dbReference type="Pfam" id="PF00990">
    <property type="entry name" value="GGDEF"/>
    <property type="match status" value="1"/>
</dbReference>
<dbReference type="RefSeq" id="WP_241792891.1">
    <property type="nucleotide sequence ID" value="NZ_JALBUU010000004.1"/>
</dbReference>
<dbReference type="Proteomes" id="UP001201985">
    <property type="component" value="Unassembled WGS sequence"/>
</dbReference>
<dbReference type="InterPro" id="IPR052155">
    <property type="entry name" value="Biofilm_reg_signaling"/>
</dbReference>
<accession>A0ABS9W5C3</accession>
<feature type="domain" description="EAL" evidence="1">
    <location>
        <begin position="260"/>
        <end position="510"/>
    </location>
</feature>
<dbReference type="SUPFAM" id="SSF141868">
    <property type="entry name" value="EAL domain-like"/>
    <property type="match status" value="1"/>
</dbReference>
<evidence type="ECO:0000313" key="4">
    <source>
        <dbReference type="Proteomes" id="UP001201985"/>
    </source>
</evidence>
<dbReference type="Gene3D" id="3.20.20.450">
    <property type="entry name" value="EAL domain"/>
    <property type="match status" value="1"/>
</dbReference>
<feature type="domain" description="GGDEF" evidence="2">
    <location>
        <begin position="117"/>
        <end position="251"/>
    </location>
</feature>
<dbReference type="InterPro" id="IPR043128">
    <property type="entry name" value="Rev_trsase/Diguanyl_cyclase"/>
</dbReference>
<dbReference type="Pfam" id="PF00563">
    <property type="entry name" value="EAL"/>
    <property type="match status" value="1"/>
</dbReference>
<dbReference type="InterPro" id="IPR000160">
    <property type="entry name" value="GGDEF_dom"/>
</dbReference>
<dbReference type="PROSITE" id="PS50887">
    <property type="entry name" value="GGDEF"/>
    <property type="match status" value="1"/>
</dbReference>
<evidence type="ECO:0000259" key="2">
    <source>
        <dbReference type="PROSITE" id="PS50887"/>
    </source>
</evidence>
<comment type="caution">
    <text evidence="3">The sequence shown here is derived from an EMBL/GenBank/DDBJ whole genome shotgun (WGS) entry which is preliminary data.</text>
</comment>
<dbReference type="SUPFAM" id="SSF55073">
    <property type="entry name" value="Nucleotide cyclase"/>
    <property type="match status" value="1"/>
</dbReference>
<reference evidence="3 4" key="1">
    <citation type="submission" date="2022-03" db="EMBL/GenBank/DDBJ databases">
        <title>Complete genome analysis of Roseomonas KG 17.1 : a prolific producer of plant growth promoters.</title>
        <authorList>
            <person name="Saadouli I."/>
            <person name="Najjari A."/>
            <person name="Mosbah A."/>
            <person name="Ouzari H.I."/>
        </authorList>
    </citation>
    <scope>NUCLEOTIDE SEQUENCE [LARGE SCALE GENOMIC DNA]</scope>
    <source>
        <strain evidence="3 4">KG17-1</strain>
    </source>
</reference>
<dbReference type="InterPro" id="IPR001633">
    <property type="entry name" value="EAL_dom"/>
</dbReference>
<dbReference type="NCBIfam" id="TIGR00254">
    <property type="entry name" value="GGDEF"/>
    <property type="match status" value="1"/>
</dbReference>
<protein>
    <submittedName>
        <fullName evidence="3">EAL domain-containing protein</fullName>
    </submittedName>
</protein>
<organism evidence="3 4">
    <name type="scientific">Teichococcus vastitatis</name>
    <dbReference type="NCBI Taxonomy" id="2307076"/>
    <lineage>
        <taxon>Bacteria</taxon>
        <taxon>Pseudomonadati</taxon>
        <taxon>Pseudomonadota</taxon>
        <taxon>Alphaproteobacteria</taxon>
        <taxon>Acetobacterales</taxon>
        <taxon>Roseomonadaceae</taxon>
        <taxon>Roseomonas</taxon>
    </lineage>
</organism>
<proteinExistence type="predicted"/>
<dbReference type="InterPro" id="IPR035919">
    <property type="entry name" value="EAL_sf"/>
</dbReference>
<dbReference type="InterPro" id="IPR029787">
    <property type="entry name" value="Nucleotide_cyclase"/>
</dbReference>
<dbReference type="PROSITE" id="PS50883">
    <property type="entry name" value="EAL"/>
    <property type="match status" value="1"/>
</dbReference>
<dbReference type="EMBL" id="JALBUU010000004">
    <property type="protein sequence ID" value="MCI0754105.1"/>
    <property type="molecule type" value="Genomic_DNA"/>
</dbReference>
<dbReference type="PANTHER" id="PTHR44757:SF2">
    <property type="entry name" value="BIOFILM ARCHITECTURE MAINTENANCE PROTEIN MBAA"/>
    <property type="match status" value="1"/>
</dbReference>
<dbReference type="Gene3D" id="3.30.70.270">
    <property type="match status" value="1"/>
</dbReference>
<dbReference type="SMART" id="SM00052">
    <property type="entry name" value="EAL"/>
    <property type="match status" value="1"/>
</dbReference>
<gene>
    <name evidence="3" type="ORF">MON41_10080</name>
</gene>
<keyword evidence="4" id="KW-1185">Reference proteome</keyword>